<gene>
    <name evidence="2" type="ORF">A8950_0693</name>
</gene>
<dbReference type="SUPFAM" id="SSF51735">
    <property type="entry name" value="NAD(P)-binding Rossmann-fold domains"/>
    <property type="match status" value="1"/>
</dbReference>
<feature type="domain" description="Gfo/Idh/MocA-like oxidoreductase N-terminal" evidence="1">
    <location>
        <begin position="54"/>
        <end position="145"/>
    </location>
</feature>
<reference evidence="2 3" key="1">
    <citation type="submission" date="2019-03" db="EMBL/GenBank/DDBJ databases">
        <title>Genomic Encyclopedia of Type Strains, Phase III (KMG-III): the genomes of soil and plant-associated and newly described type strains.</title>
        <authorList>
            <person name="Whitman W."/>
        </authorList>
    </citation>
    <scope>NUCLEOTIDE SEQUENCE [LARGE SCALE GENOMIC DNA]</scope>
    <source>
        <strain evidence="2 3">CGMCC 1.7660</strain>
    </source>
</reference>
<evidence type="ECO:0000313" key="3">
    <source>
        <dbReference type="Proteomes" id="UP000295783"/>
    </source>
</evidence>
<proteinExistence type="predicted"/>
<comment type="caution">
    <text evidence="2">The sequence shown here is derived from an EMBL/GenBank/DDBJ whole genome shotgun (WGS) entry which is preliminary data.</text>
</comment>
<dbReference type="GO" id="GO:0000166">
    <property type="term" value="F:nucleotide binding"/>
    <property type="evidence" value="ECO:0007669"/>
    <property type="project" value="InterPro"/>
</dbReference>
<dbReference type="InterPro" id="IPR000683">
    <property type="entry name" value="Gfo/Idh/MocA-like_OxRdtase_N"/>
</dbReference>
<evidence type="ECO:0000313" key="2">
    <source>
        <dbReference type="EMBL" id="TDQ84145.1"/>
    </source>
</evidence>
<evidence type="ECO:0000259" key="1">
    <source>
        <dbReference type="Pfam" id="PF01408"/>
    </source>
</evidence>
<dbReference type="AlphaFoldDB" id="A0A4R6WRC9"/>
<protein>
    <recommendedName>
        <fullName evidence="1">Gfo/Idh/MocA-like oxidoreductase N-terminal domain-containing protein</fullName>
    </recommendedName>
</protein>
<dbReference type="EMBL" id="SNYW01000006">
    <property type="protein sequence ID" value="TDQ84145.1"/>
    <property type="molecule type" value="Genomic_DNA"/>
</dbReference>
<dbReference type="InterPro" id="IPR036291">
    <property type="entry name" value="NAD(P)-bd_dom_sf"/>
</dbReference>
<keyword evidence="3" id="KW-1185">Reference proteome</keyword>
<dbReference type="Gene3D" id="3.40.50.720">
    <property type="entry name" value="NAD(P)-binding Rossmann-like Domain"/>
    <property type="match status" value="1"/>
</dbReference>
<name>A0A4R6WRC9_9PROT</name>
<sequence>MLRLGILGLSPGNGHPYSWAAICNGYDAVAMKHCPFPAIPAYLAERRFPDDRIPDVEVTHIWTQDNSASRGIAAASLIPHVVADPAEMIGAVDAILLARDDAPNHYQLAAPFLEAGLPVYIDKPLALTRTAAHRLLDLEKYPGQIFTGTPLTYCAEFQLDQRRREQIGEIGHISAVTPKYWGTYAVHVIEPALALLGTFEAPVQHKLAVAGSRHMLSVAWASGQSAQFLATGSLAAPLALHVFGARGHAVLEFRDSFSAFKTAIMRFLEGIRSRRRMFDRDLCLAGARLIELGNAKD</sequence>
<organism evidence="2 3">
    <name type="scientific">Dongia mobilis</name>
    <dbReference type="NCBI Taxonomy" id="578943"/>
    <lineage>
        <taxon>Bacteria</taxon>
        <taxon>Pseudomonadati</taxon>
        <taxon>Pseudomonadota</taxon>
        <taxon>Alphaproteobacteria</taxon>
        <taxon>Rhodospirillales</taxon>
        <taxon>Dongiaceae</taxon>
        <taxon>Dongia</taxon>
    </lineage>
</organism>
<dbReference type="Proteomes" id="UP000295783">
    <property type="component" value="Unassembled WGS sequence"/>
</dbReference>
<dbReference type="Pfam" id="PF01408">
    <property type="entry name" value="GFO_IDH_MocA"/>
    <property type="match status" value="1"/>
</dbReference>
<accession>A0A4R6WRC9</accession>